<evidence type="ECO:0000313" key="4">
    <source>
        <dbReference type="Ensembl" id="ENSGACP00000025921.1"/>
    </source>
</evidence>
<dbReference type="InterPro" id="IPR001878">
    <property type="entry name" value="Znf_CCHC"/>
</dbReference>
<organism evidence="4">
    <name type="scientific">Gasterosteus aculeatus</name>
    <name type="common">Three-spined stickleback</name>
    <dbReference type="NCBI Taxonomy" id="69293"/>
    <lineage>
        <taxon>Eukaryota</taxon>
        <taxon>Metazoa</taxon>
        <taxon>Chordata</taxon>
        <taxon>Craniata</taxon>
        <taxon>Vertebrata</taxon>
        <taxon>Euteleostomi</taxon>
        <taxon>Actinopterygii</taxon>
        <taxon>Neopterygii</taxon>
        <taxon>Teleostei</taxon>
        <taxon>Neoteleostei</taxon>
        <taxon>Acanthomorphata</taxon>
        <taxon>Eupercaria</taxon>
        <taxon>Perciformes</taxon>
        <taxon>Cottioidei</taxon>
        <taxon>Gasterosteales</taxon>
        <taxon>Gasterosteidae</taxon>
        <taxon>Gasterosteus</taxon>
    </lineage>
</organism>
<feature type="compositionally biased region" description="Low complexity" evidence="2">
    <location>
        <begin position="267"/>
        <end position="284"/>
    </location>
</feature>
<feature type="domain" description="CCHC-type" evidence="3">
    <location>
        <begin position="127"/>
        <end position="143"/>
    </location>
</feature>
<dbReference type="GO" id="GO:0003676">
    <property type="term" value="F:nucleic acid binding"/>
    <property type="evidence" value="ECO:0007669"/>
    <property type="project" value="InterPro"/>
</dbReference>
<dbReference type="GO" id="GO:0008270">
    <property type="term" value="F:zinc ion binding"/>
    <property type="evidence" value="ECO:0007669"/>
    <property type="project" value="UniProtKB-KW"/>
</dbReference>
<reference evidence="4" key="2">
    <citation type="submission" date="2024-04" db="UniProtKB">
        <authorList>
            <consortium name="Ensembl"/>
        </authorList>
    </citation>
    <scope>IDENTIFICATION</scope>
</reference>
<proteinExistence type="predicted"/>
<evidence type="ECO:0000259" key="3">
    <source>
        <dbReference type="PROSITE" id="PS50158"/>
    </source>
</evidence>
<keyword evidence="1" id="KW-0863">Zinc-finger</keyword>
<accession>G3Q7R1</accession>
<keyword evidence="1" id="KW-0479">Metal-binding</keyword>
<dbReference type="STRING" id="69293.ENSGACP00000025921"/>
<sequence>AMVNGDTFSQLTRKHGIKIAAGFPCSVEDIGLAVGEVVGHGSVKSAARMNGAVVIFLDQVEKVNRVVEAGLTVNEMFVQVLPLTQPATHRRHLYMILNNRNVELNLRFHVKIDDYEYVIFASSSAMKCFGCGEEGHTVGACPRRGDPTPPGGAAAGDPPAVVVNEGVLVGERGALGEVAQGEDGGEGKEKGEGGVSVEQESGAREAQLGGGLNGGVEQAEEVKMVEEEAGEQKAATKRRKKRQDTGSEAKASKVGEEEEAMGGQGPSEGSESEGCVSDSSDSHSACLTHSQREKLYSAEQIKMFLQKVKNRRNLKIEEFFQTCSARLRMSQREESGFTDQEGFRLKKLVLKAKRAIDDHEKSPN</sequence>
<reference evidence="4" key="1">
    <citation type="submission" date="2006-01" db="EMBL/GenBank/DDBJ databases">
        <authorList>
            <person name="Lindblad-Toh K."/>
            <person name="Mauceli E."/>
            <person name="Grabherr M."/>
            <person name="Chang J.L."/>
            <person name="Lander E.S."/>
        </authorList>
    </citation>
    <scope>NUCLEOTIDE SEQUENCE [LARGE SCALE GENOMIC DNA]</scope>
</reference>
<evidence type="ECO:0000256" key="1">
    <source>
        <dbReference type="PROSITE-ProRule" id="PRU00047"/>
    </source>
</evidence>
<name>G3Q7R1_GASAC</name>
<evidence type="ECO:0000256" key="2">
    <source>
        <dbReference type="SAM" id="MobiDB-lite"/>
    </source>
</evidence>
<dbReference type="InterPro" id="IPR036875">
    <property type="entry name" value="Znf_CCHC_sf"/>
</dbReference>
<dbReference type="SUPFAM" id="SSF57756">
    <property type="entry name" value="Retrovirus zinc finger-like domains"/>
    <property type="match status" value="1"/>
</dbReference>
<feature type="region of interest" description="Disordered" evidence="2">
    <location>
        <begin position="176"/>
        <end position="286"/>
    </location>
</feature>
<dbReference type="AlphaFoldDB" id="G3Q7R1"/>
<dbReference type="PROSITE" id="PS50158">
    <property type="entry name" value="ZF_CCHC"/>
    <property type="match status" value="1"/>
</dbReference>
<protein>
    <recommendedName>
        <fullName evidence="3">CCHC-type domain-containing protein</fullName>
    </recommendedName>
</protein>
<keyword evidence="1" id="KW-0862">Zinc</keyword>
<dbReference type="InParanoid" id="G3Q7R1"/>
<feature type="compositionally biased region" description="Basic and acidic residues" evidence="2">
    <location>
        <begin position="243"/>
        <end position="255"/>
    </location>
</feature>
<dbReference type="Ensembl" id="ENSGACT00000025972.1">
    <property type="protein sequence ID" value="ENSGACP00000025921.1"/>
    <property type="gene ID" value="ENSGACG00000019612.1"/>
</dbReference>